<proteinExistence type="predicted"/>
<keyword evidence="2" id="KW-0067">ATP-binding</keyword>
<dbReference type="PANTHER" id="PTHR30050:SF4">
    <property type="entry name" value="ATP-BINDING PROTEIN RV3427C IN INSERTION SEQUENCE-RELATED"/>
    <property type="match status" value="1"/>
</dbReference>
<protein>
    <submittedName>
        <fullName evidence="2">ATP-binding protein</fullName>
    </submittedName>
</protein>
<accession>A0ABX1VUG3</accession>
<dbReference type="RefSeq" id="WP_170823144.1">
    <property type="nucleotide sequence ID" value="NZ_JAAOXG010000044.1"/>
</dbReference>
<name>A0ABX1VUG3_9FIRM</name>
<dbReference type="CDD" id="cd00009">
    <property type="entry name" value="AAA"/>
    <property type="match status" value="1"/>
</dbReference>
<dbReference type="Pfam" id="PF01695">
    <property type="entry name" value="IstB_IS21"/>
    <property type="match status" value="1"/>
</dbReference>
<keyword evidence="3" id="KW-1185">Reference proteome</keyword>
<evidence type="ECO:0000313" key="2">
    <source>
        <dbReference type="EMBL" id="NNJ32043.1"/>
    </source>
</evidence>
<evidence type="ECO:0000313" key="3">
    <source>
        <dbReference type="Proteomes" id="UP000539052"/>
    </source>
</evidence>
<dbReference type="Gene3D" id="3.40.50.300">
    <property type="entry name" value="P-loop containing nucleotide triphosphate hydrolases"/>
    <property type="match status" value="1"/>
</dbReference>
<dbReference type="EMBL" id="JAAOXG010000044">
    <property type="protein sequence ID" value="NNJ32043.1"/>
    <property type="molecule type" value="Genomic_DNA"/>
</dbReference>
<reference evidence="2 3" key="1">
    <citation type="submission" date="2020-03" db="EMBL/GenBank/DDBJ databases">
        <title>Genome Sequence of industrial isolate, B5A.</title>
        <authorList>
            <person name="Sharma S."/>
            <person name="Patil P.B."/>
            <person name="Korpole S."/>
        </authorList>
    </citation>
    <scope>NUCLEOTIDE SEQUENCE [LARGE SCALE GENOMIC DNA]</scope>
    <source>
        <strain evidence="2 3">PI-S10-B5A</strain>
    </source>
</reference>
<organism evidence="2 3">
    <name type="scientific">Lacrimispora defluvii</name>
    <dbReference type="NCBI Taxonomy" id="2719233"/>
    <lineage>
        <taxon>Bacteria</taxon>
        <taxon>Bacillati</taxon>
        <taxon>Bacillota</taxon>
        <taxon>Clostridia</taxon>
        <taxon>Lachnospirales</taxon>
        <taxon>Lachnospiraceae</taxon>
        <taxon>Lacrimispora</taxon>
    </lineage>
</organism>
<sequence length="188" mass="21664">MSTYTALLNNLEVLKLHQIKENLDTYIDLITNKEKTVVEALYELTKLEIKLKEEKATNACVKVANFPFIKTLDDFDFTFQPSINQDKIRDLHTLRFLEKKENVLLLGNSGVGKTHLSVSIGIAAAKKRNSTYFINCHDLLLNLKKAHLENRLEARLKHYAKYKLLIIDEIGYLPISKEEANILVFLNF</sequence>
<dbReference type="InterPro" id="IPR027417">
    <property type="entry name" value="P-loop_NTPase"/>
</dbReference>
<evidence type="ECO:0000259" key="1">
    <source>
        <dbReference type="Pfam" id="PF01695"/>
    </source>
</evidence>
<dbReference type="SUPFAM" id="SSF52540">
    <property type="entry name" value="P-loop containing nucleoside triphosphate hydrolases"/>
    <property type="match status" value="1"/>
</dbReference>
<feature type="domain" description="IstB-like ATP-binding" evidence="1">
    <location>
        <begin position="11"/>
        <end position="184"/>
    </location>
</feature>
<dbReference type="InterPro" id="IPR002611">
    <property type="entry name" value="IstB_ATP-bd"/>
</dbReference>
<dbReference type="PANTHER" id="PTHR30050">
    <property type="entry name" value="CHROMOSOMAL REPLICATION INITIATOR PROTEIN DNAA"/>
    <property type="match status" value="1"/>
</dbReference>
<keyword evidence="2" id="KW-0547">Nucleotide-binding</keyword>
<comment type="caution">
    <text evidence="2">The sequence shown here is derived from an EMBL/GenBank/DDBJ whole genome shotgun (WGS) entry which is preliminary data.</text>
</comment>
<gene>
    <name evidence="2" type="ORF">G9470_19945</name>
</gene>
<dbReference type="GO" id="GO:0005524">
    <property type="term" value="F:ATP binding"/>
    <property type="evidence" value="ECO:0007669"/>
    <property type="project" value="UniProtKB-KW"/>
</dbReference>
<dbReference type="Proteomes" id="UP000539052">
    <property type="component" value="Unassembled WGS sequence"/>
</dbReference>